<feature type="transmembrane region" description="Helical" evidence="2">
    <location>
        <begin position="158"/>
        <end position="176"/>
    </location>
</feature>
<evidence type="ECO:0000259" key="4">
    <source>
        <dbReference type="PROSITE" id="PS50835"/>
    </source>
</evidence>
<dbReference type="Proteomes" id="UP001557470">
    <property type="component" value="Unassembled WGS sequence"/>
</dbReference>
<keyword evidence="6" id="KW-1185">Reference proteome</keyword>
<feature type="region of interest" description="Disordered" evidence="1">
    <location>
        <begin position="184"/>
        <end position="211"/>
    </location>
</feature>
<protein>
    <recommendedName>
        <fullName evidence="4">Ig-like domain-containing protein</fullName>
    </recommendedName>
</protein>
<dbReference type="AlphaFoldDB" id="A0ABD0X152"/>
<dbReference type="PROSITE" id="PS50835">
    <property type="entry name" value="IG_LIKE"/>
    <property type="match status" value="1"/>
</dbReference>
<name>A0ABD0X152_UMBPY</name>
<evidence type="ECO:0000256" key="1">
    <source>
        <dbReference type="SAM" id="MobiDB-lite"/>
    </source>
</evidence>
<keyword evidence="2" id="KW-0472">Membrane</keyword>
<comment type="caution">
    <text evidence="5">The sequence shown here is derived from an EMBL/GenBank/DDBJ whole genome shotgun (WGS) entry which is preliminary data.</text>
</comment>
<dbReference type="InterPro" id="IPR013783">
    <property type="entry name" value="Ig-like_fold"/>
</dbReference>
<dbReference type="SUPFAM" id="SSF48726">
    <property type="entry name" value="Immunoglobulin"/>
    <property type="match status" value="1"/>
</dbReference>
<feature type="chain" id="PRO_5044844219" description="Ig-like domain-containing protein" evidence="3">
    <location>
        <begin position="27"/>
        <end position="249"/>
    </location>
</feature>
<organism evidence="5 6">
    <name type="scientific">Umbra pygmaea</name>
    <name type="common">Eastern mudminnow</name>
    <dbReference type="NCBI Taxonomy" id="75934"/>
    <lineage>
        <taxon>Eukaryota</taxon>
        <taxon>Metazoa</taxon>
        <taxon>Chordata</taxon>
        <taxon>Craniata</taxon>
        <taxon>Vertebrata</taxon>
        <taxon>Euteleostomi</taxon>
        <taxon>Actinopterygii</taxon>
        <taxon>Neopterygii</taxon>
        <taxon>Teleostei</taxon>
        <taxon>Protacanthopterygii</taxon>
        <taxon>Esociformes</taxon>
        <taxon>Umbridae</taxon>
        <taxon>Umbra</taxon>
    </lineage>
</organism>
<feature type="compositionally biased region" description="Low complexity" evidence="1">
    <location>
        <begin position="184"/>
        <end position="197"/>
    </location>
</feature>
<feature type="signal peptide" evidence="3">
    <location>
        <begin position="1"/>
        <end position="26"/>
    </location>
</feature>
<accession>A0ABD0X152</accession>
<dbReference type="InterPro" id="IPR007110">
    <property type="entry name" value="Ig-like_dom"/>
</dbReference>
<dbReference type="PANTHER" id="PTHR37996">
    <property type="entry name" value="B- AND T-LYMPHOCYTE ATTENUATOR"/>
    <property type="match status" value="1"/>
</dbReference>
<evidence type="ECO:0000313" key="5">
    <source>
        <dbReference type="EMBL" id="KAL0972796.1"/>
    </source>
</evidence>
<evidence type="ECO:0000313" key="6">
    <source>
        <dbReference type="Proteomes" id="UP001557470"/>
    </source>
</evidence>
<proteinExistence type="predicted"/>
<dbReference type="InterPro" id="IPR036179">
    <property type="entry name" value="Ig-like_dom_sf"/>
</dbReference>
<keyword evidence="2" id="KW-0812">Transmembrane</keyword>
<dbReference type="SMART" id="SM00409">
    <property type="entry name" value="IG"/>
    <property type="match status" value="1"/>
</dbReference>
<gene>
    <name evidence="5" type="ORF">UPYG_G00194860</name>
</gene>
<feature type="domain" description="Ig-like" evidence="4">
    <location>
        <begin position="23"/>
        <end position="142"/>
    </location>
</feature>
<evidence type="ECO:0000256" key="2">
    <source>
        <dbReference type="SAM" id="Phobius"/>
    </source>
</evidence>
<sequence>MRMKDMYNCLLLTMTLELLFLLPASPVSFIGDEVEQCVMSVLAKRSYLTIPEGGTLSLSCDVLHCGEAGWTAGWWMMAEKELLPLRSSLRHNMSNFTLSTNASRLLMVIINANQSDFGAYQCQIVSFKGHISVGHMTYVNVTAAAPTPSSVRTLYSRLVVYGSSCLVIAFILVLACSTRSKVTSQPTQQLPPTSPHSRGTKIYHPSNSKPKPQIELVYAALSKDTLCEQKRTPEREAAQTTVYSSLRFS</sequence>
<dbReference type="Gene3D" id="2.60.40.10">
    <property type="entry name" value="Immunoglobulins"/>
    <property type="match status" value="1"/>
</dbReference>
<dbReference type="EMBL" id="JAGEUA010000006">
    <property type="protein sequence ID" value="KAL0972796.1"/>
    <property type="molecule type" value="Genomic_DNA"/>
</dbReference>
<reference evidence="5 6" key="1">
    <citation type="submission" date="2024-06" db="EMBL/GenBank/DDBJ databases">
        <authorList>
            <person name="Pan Q."/>
            <person name="Wen M."/>
            <person name="Jouanno E."/>
            <person name="Zahm M."/>
            <person name="Klopp C."/>
            <person name="Cabau C."/>
            <person name="Louis A."/>
            <person name="Berthelot C."/>
            <person name="Parey E."/>
            <person name="Roest Crollius H."/>
            <person name="Montfort J."/>
            <person name="Robinson-Rechavi M."/>
            <person name="Bouchez O."/>
            <person name="Lampietro C."/>
            <person name="Lopez Roques C."/>
            <person name="Donnadieu C."/>
            <person name="Postlethwait J."/>
            <person name="Bobe J."/>
            <person name="Verreycken H."/>
            <person name="Guiguen Y."/>
        </authorList>
    </citation>
    <scope>NUCLEOTIDE SEQUENCE [LARGE SCALE GENOMIC DNA]</scope>
    <source>
        <strain evidence="5">Up_M1</strain>
        <tissue evidence="5">Testis</tissue>
    </source>
</reference>
<keyword evidence="3" id="KW-0732">Signal</keyword>
<evidence type="ECO:0000256" key="3">
    <source>
        <dbReference type="SAM" id="SignalP"/>
    </source>
</evidence>
<keyword evidence="2" id="KW-1133">Transmembrane helix</keyword>
<dbReference type="PANTHER" id="PTHR37996:SF1">
    <property type="entry name" value="B- AND T-LYMPHOCYTE ATTENUATOR"/>
    <property type="match status" value="1"/>
</dbReference>
<dbReference type="InterPro" id="IPR039257">
    <property type="entry name" value="BTLA"/>
</dbReference>
<dbReference type="InterPro" id="IPR003599">
    <property type="entry name" value="Ig_sub"/>
</dbReference>